<organism evidence="1 2">
    <name type="scientific">Holothuria leucospilota</name>
    <name type="common">Black long sea cucumber</name>
    <name type="synonym">Mertensiothuria leucospilota</name>
    <dbReference type="NCBI Taxonomy" id="206669"/>
    <lineage>
        <taxon>Eukaryota</taxon>
        <taxon>Metazoa</taxon>
        <taxon>Echinodermata</taxon>
        <taxon>Eleutherozoa</taxon>
        <taxon>Echinozoa</taxon>
        <taxon>Holothuroidea</taxon>
        <taxon>Aspidochirotacea</taxon>
        <taxon>Aspidochirotida</taxon>
        <taxon>Holothuriidae</taxon>
        <taxon>Holothuria</taxon>
    </lineage>
</organism>
<dbReference type="Proteomes" id="UP001152320">
    <property type="component" value="Chromosome 7"/>
</dbReference>
<proteinExistence type="predicted"/>
<comment type="caution">
    <text evidence="1">The sequence shown here is derived from an EMBL/GenBank/DDBJ whole genome shotgun (WGS) entry which is preliminary data.</text>
</comment>
<name>A0A9Q1C591_HOLLE</name>
<dbReference type="EMBL" id="JAIZAY010000007">
    <property type="protein sequence ID" value="KAJ8038394.1"/>
    <property type="molecule type" value="Genomic_DNA"/>
</dbReference>
<gene>
    <name evidence="1" type="ORF">HOLleu_15814</name>
</gene>
<dbReference type="AlphaFoldDB" id="A0A9Q1C591"/>
<protein>
    <submittedName>
        <fullName evidence="1">Uncharacterized protein</fullName>
    </submittedName>
</protein>
<accession>A0A9Q1C591</accession>
<reference evidence="1" key="1">
    <citation type="submission" date="2021-10" db="EMBL/GenBank/DDBJ databases">
        <title>Tropical sea cucumber genome reveals ecological adaptation and Cuvierian tubules defense mechanism.</title>
        <authorList>
            <person name="Chen T."/>
        </authorList>
    </citation>
    <scope>NUCLEOTIDE SEQUENCE</scope>
    <source>
        <strain evidence="1">Nanhai2018</strain>
        <tissue evidence="1">Muscle</tissue>
    </source>
</reference>
<evidence type="ECO:0000313" key="1">
    <source>
        <dbReference type="EMBL" id="KAJ8038394.1"/>
    </source>
</evidence>
<evidence type="ECO:0000313" key="2">
    <source>
        <dbReference type="Proteomes" id="UP001152320"/>
    </source>
</evidence>
<sequence length="50" mass="6029">MGDKTESRGRHITRRRLRYRATKFRFFPTRQKTLAWEAGDQKGQPLPRII</sequence>
<keyword evidence="2" id="KW-1185">Reference proteome</keyword>